<dbReference type="Gene3D" id="2.60.40.1180">
    <property type="entry name" value="Golgi alpha-mannosidase II"/>
    <property type="match status" value="1"/>
</dbReference>
<dbReference type="SUPFAM" id="SSF51445">
    <property type="entry name" value="(Trans)glycosidases"/>
    <property type="match status" value="1"/>
</dbReference>
<evidence type="ECO:0000256" key="2">
    <source>
        <dbReference type="ARBA" id="ARBA00022801"/>
    </source>
</evidence>
<dbReference type="Pfam" id="PF21365">
    <property type="entry name" value="Glyco_hydro_31_3rd"/>
    <property type="match status" value="1"/>
</dbReference>
<dbReference type="Pfam" id="PF01055">
    <property type="entry name" value="Glyco_hydro_31_2nd"/>
    <property type="match status" value="1"/>
</dbReference>
<dbReference type="HOGENOM" id="CLU_008294_2_0_10"/>
<dbReference type="PANTHER" id="PTHR43053">
    <property type="entry name" value="GLYCOSIDASE FAMILY 31"/>
    <property type="match status" value="1"/>
</dbReference>
<dbReference type="PANTHER" id="PTHR43053:SF4">
    <property type="entry name" value="MYOGENESIS-REGULATING GLYCOSIDASE"/>
    <property type="match status" value="1"/>
</dbReference>
<dbReference type="Proteomes" id="UP000002774">
    <property type="component" value="Chromosome"/>
</dbReference>
<dbReference type="GO" id="GO:0005975">
    <property type="term" value="P:carbohydrate metabolic process"/>
    <property type="evidence" value="ECO:0007669"/>
    <property type="project" value="InterPro"/>
</dbReference>
<organism evidence="8 9">
    <name type="scientific">Mucilaginibacter paludis DSM 18603</name>
    <dbReference type="NCBI Taxonomy" id="714943"/>
    <lineage>
        <taxon>Bacteria</taxon>
        <taxon>Pseudomonadati</taxon>
        <taxon>Bacteroidota</taxon>
        <taxon>Sphingobacteriia</taxon>
        <taxon>Sphingobacteriales</taxon>
        <taxon>Sphingobacteriaceae</taxon>
        <taxon>Mucilaginibacter</taxon>
    </lineage>
</organism>
<keyword evidence="9" id="KW-1185">Reference proteome</keyword>
<evidence type="ECO:0000256" key="4">
    <source>
        <dbReference type="RuleBase" id="RU361185"/>
    </source>
</evidence>
<dbReference type="CDD" id="cd06592">
    <property type="entry name" value="GH31_NET37"/>
    <property type="match status" value="1"/>
</dbReference>
<dbReference type="OrthoDB" id="176168at2"/>
<gene>
    <name evidence="8" type="ORF">Mucpa_2763</name>
</gene>
<dbReference type="EMBL" id="CM001403">
    <property type="protein sequence ID" value="EHQ26875.1"/>
    <property type="molecule type" value="Genomic_DNA"/>
</dbReference>
<dbReference type="InterPro" id="IPR048395">
    <property type="entry name" value="Glyco_hydro_31_C"/>
</dbReference>
<name>H1Y6T3_9SPHI</name>
<dbReference type="InterPro" id="IPR017853">
    <property type="entry name" value="GH"/>
</dbReference>
<accession>H1Y6T3</accession>
<keyword evidence="3 4" id="KW-0326">Glycosidase</keyword>
<feature type="domain" description="Glycosyl hydrolase family 31 C-terminal" evidence="7">
    <location>
        <begin position="455"/>
        <end position="531"/>
    </location>
</feature>
<dbReference type="SUPFAM" id="SSF51011">
    <property type="entry name" value="Glycosyl hydrolase domain"/>
    <property type="match status" value="1"/>
</dbReference>
<dbReference type="GO" id="GO:0004553">
    <property type="term" value="F:hydrolase activity, hydrolyzing O-glycosyl compounds"/>
    <property type="evidence" value="ECO:0007669"/>
    <property type="project" value="InterPro"/>
</dbReference>
<dbReference type="InterPro" id="IPR050985">
    <property type="entry name" value="Alpha-glycosidase_related"/>
</dbReference>
<evidence type="ECO:0000259" key="7">
    <source>
        <dbReference type="Pfam" id="PF21365"/>
    </source>
</evidence>
<dbReference type="InterPro" id="IPR013780">
    <property type="entry name" value="Glyco_hydro_b"/>
</dbReference>
<keyword evidence="2 4" id="KW-0378">Hydrolase</keyword>
<evidence type="ECO:0000259" key="6">
    <source>
        <dbReference type="Pfam" id="PF01055"/>
    </source>
</evidence>
<proteinExistence type="inferred from homology"/>
<reference evidence="8" key="1">
    <citation type="submission" date="2011-09" db="EMBL/GenBank/DDBJ databases">
        <title>The permanent draft genome of Mucilaginibacter paludis DSM 18603.</title>
        <authorList>
            <consortium name="US DOE Joint Genome Institute (JGI-PGF)"/>
            <person name="Lucas S."/>
            <person name="Han J."/>
            <person name="Lapidus A."/>
            <person name="Bruce D."/>
            <person name="Goodwin L."/>
            <person name="Pitluck S."/>
            <person name="Peters L."/>
            <person name="Kyrpides N."/>
            <person name="Mavromatis K."/>
            <person name="Ivanova N."/>
            <person name="Mikhailova N."/>
            <person name="Held B."/>
            <person name="Detter J.C."/>
            <person name="Tapia R."/>
            <person name="Han C."/>
            <person name="Land M."/>
            <person name="Hauser L."/>
            <person name="Markowitz V."/>
            <person name="Cheng J.-F."/>
            <person name="Hugenholtz P."/>
            <person name="Woyke T."/>
            <person name="Wu D."/>
            <person name="Tindall B."/>
            <person name="Brambilla E."/>
            <person name="Klenk H.-P."/>
            <person name="Eisen J.A."/>
        </authorList>
    </citation>
    <scope>NUCLEOTIDE SEQUENCE [LARGE SCALE GENOMIC DNA]</scope>
    <source>
        <strain evidence="8">DSM 18603</strain>
    </source>
</reference>
<feature type="signal peptide" evidence="5">
    <location>
        <begin position="1"/>
        <end position="24"/>
    </location>
</feature>
<evidence type="ECO:0000256" key="1">
    <source>
        <dbReference type="ARBA" id="ARBA00007806"/>
    </source>
</evidence>
<dbReference type="STRING" id="714943.Mucpa_2763"/>
<dbReference type="AlphaFoldDB" id="H1Y6T3"/>
<feature type="domain" description="Glycoside hydrolase family 31 TIM barrel" evidence="6">
    <location>
        <begin position="148"/>
        <end position="443"/>
    </location>
</feature>
<keyword evidence="5" id="KW-0732">Signal</keyword>
<sequence length="535" mass="60738">MTTKKSTRQFVFFLLTILPLFSAAQQHFKILKGEKWYGGTVDEGIMAPYHPGYTFDLFGNNNDNQSAPLLLSSSGRYIWSNQPFKFTFSENELLISDNLDSVNIHNSGKTLAEAFKAASSAHFKASALMPDSLLFAQPQYNTWIELVYNQNQADILKYAHAIIDNGFPPGVLMIDDNWADYYGKFAFRKDRFPDARQMITELHQLGFRVMIWVSPFISPDTQIFRDLNDKRLLIMDNNGDKTLKWQDATKPAIISWWNGYSACLDFTNDAAQTWYKQQLDGMMSAYGVDGFKFDAGDIEFYTGNMVTFQKKNANEQSELWGVFGTRYKLNEYRAMWKRGGQPIAERLRDKKHNWNDLKKLIPNITAAGLLGYQFTCPDMIGGGEYGSFIGLAKFDQDLVVRSAECSALMPMMQFSVAPWRILDKEHLAAVKKAVLLRKKYKSYILQCVVASAQSGEPVIRNLEYVFPGQALAEVKDQFMLGNRLLVAPVLDKTSARMVYFPKGKWKGQDGKVFKGPLNVKIEASIGDLPAFDKLD</sequence>
<dbReference type="RefSeq" id="WP_008507095.1">
    <property type="nucleotide sequence ID" value="NZ_CM001403.1"/>
</dbReference>
<comment type="similarity">
    <text evidence="1 4">Belongs to the glycosyl hydrolase 31 family.</text>
</comment>
<evidence type="ECO:0000313" key="8">
    <source>
        <dbReference type="EMBL" id="EHQ26875.1"/>
    </source>
</evidence>
<evidence type="ECO:0000256" key="5">
    <source>
        <dbReference type="SAM" id="SignalP"/>
    </source>
</evidence>
<protein>
    <submittedName>
        <fullName evidence="8">Glycoside hydrolase family 31</fullName>
    </submittedName>
</protein>
<evidence type="ECO:0000256" key="3">
    <source>
        <dbReference type="ARBA" id="ARBA00023295"/>
    </source>
</evidence>
<dbReference type="InterPro" id="IPR000322">
    <property type="entry name" value="Glyco_hydro_31_TIM"/>
</dbReference>
<dbReference type="eggNOG" id="COG1501">
    <property type="taxonomic scope" value="Bacteria"/>
</dbReference>
<dbReference type="Gene3D" id="3.20.20.80">
    <property type="entry name" value="Glycosidases"/>
    <property type="match status" value="1"/>
</dbReference>
<evidence type="ECO:0000313" key="9">
    <source>
        <dbReference type="Proteomes" id="UP000002774"/>
    </source>
</evidence>
<feature type="chain" id="PRO_5003557098" evidence="5">
    <location>
        <begin position="25"/>
        <end position="535"/>
    </location>
</feature>